<dbReference type="GO" id="GO:0008310">
    <property type="term" value="F:single-stranded DNA 3'-5' DNA exonuclease activity"/>
    <property type="evidence" value="ECO:0007669"/>
    <property type="project" value="UniProtKB-EC"/>
</dbReference>
<keyword evidence="19" id="KW-1185">Reference proteome</keyword>
<dbReference type="Gene3D" id="3.30.1520.20">
    <property type="entry name" value="Exonuclease ExoI, domain 2"/>
    <property type="match status" value="1"/>
</dbReference>
<evidence type="ECO:0000256" key="2">
    <source>
        <dbReference type="ARBA" id="ARBA00012108"/>
    </source>
</evidence>
<dbReference type="SMART" id="SM00479">
    <property type="entry name" value="EXOIII"/>
    <property type="match status" value="1"/>
</dbReference>
<feature type="binding site" evidence="15">
    <location>
        <position position="12"/>
    </location>
    <ligand>
        <name>Mg(2+)</name>
        <dbReference type="ChEBI" id="CHEBI:18420"/>
        <label>2</label>
    </ligand>
</feature>
<dbReference type="InterPro" id="IPR038649">
    <property type="entry name" value="EXOI_SH3_sf"/>
</dbReference>
<dbReference type="InterPro" id="IPR012337">
    <property type="entry name" value="RNaseH-like_sf"/>
</dbReference>
<dbReference type="RefSeq" id="WP_139444917.1">
    <property type="nucleotide sequence ID" value="NZ_SMDR01000001.1"/>
</dbReference>
<dbReference type="Gene3D" id="3.30.420.10">
    <property type="entry name" value="Ribonuclease H-like superfamily/Ribonuclease H"/>
    <property type="match status" value="1"/>
</dbReference>
<keyword evidence="9 15" id="KW-0460">Magnesium</keyword>
<sequence length="479" mass="54222">MTTPQFLWYDLETFGRDPRRTRIAQFAAVRTDPELNPVGEPISLFCQPADDLLPSPAATLITGITPQHARSVGLREADFMARIAEELGQPGTCAVGYNSIRFDDEFVRFGLYRNFHDPYEREWKNGNSRWDLLDVLRLAEALRPEGLVWPLREDGAPSFKLEHLAEANGVREGEAHEALSDVRALIGLARRFKAAQPRLWDYAFALREKRKVAALLDVVNMTPVLHISSRYPASRHCAALVLPIARHPKIDSRVIVCGLDDDPEAWLGLDADGIADRLYTPWADLPEGERRVPLKEVHTNKCPILLPLEHLREADFERLGIDRARCLAHADRLRAAPGLAETVRRVFAAETAREPADADAALYDGFPSDADKRLFPRVRSAPVAELAQFAGRFDDPRFAELLFRFRARNWPESLDAAERQRWDDYRRRRLAPGSTLTEYDFTGYYTEIATLRASNEPGPKHAWLDALEAWGRDLESSLA</sequence>
<keyword evidence="10" id="KW-0238">DNA-binding</keyword>
<keyword evidence="11 13" id="KW-0234">DNA repair</keyword>
<dbReference type="CDD" id="cd06138">
    <property type="entry name" value="ExoI_N"/>
    <property type="match status" value="1"/>
</dbReference>
<dbReference type="PROSITE" id="PS51785">
    <property type="entry name" value="EXOI_C"/>
    <property type="match status" value="1"/>
</dbReference>
<comment type="cofactor">
    <cofactor evidence="15">
        <name>Mg(2+)</name>
        <dbReference type="ChEBI" id="CHEBI:18420"/>
    </cofactor>
    <text evidence="15">Binds 2 Mg(2+) ions per monomer.</text>
</comment>
<feature type="domain" description="ExoI SH3-like" evidence="16">
    <location>
        <begin position="197"/>
        <end position="351"/>
    </location>
</feature>
<dbReference type="GO" id="GO:0046872">
    <property type="term" value="F:metal ion binding"/>
    <property type="evidence" value="ECO:0007669"/>
    <property type="project" value="UniProtKB-KW"/>
</dbReference>
<keyword evidence="6 13" id="KW-0227">DNA damage</keyword>
<dbReference type="SUPFAM" id="SSF53098">
    <property type="entry name" value="Ribonuclease H-like"/>
    <property type="match status" value="1"/>
</dbReference>
<dbReference type="InterPro" id="IPR034747">
    <property type="entry name" value="EXOI_SH3"/>
</dbReference>
<evidence type="ECO:0000259" key="16">
    <source>
        <dbReference type="PROSITE" id="PS51784"/>
    </source>
</evidence>
<gene>
    <name evidence="18" type="ORF">E1B00_01480</name>
</gene>
<keyword evidence="7 13" id="KW-0378">Hydrolase</keyword>
<dbReference type="Pfam" id="PF08411">
    <property type="entry name" value="ExoI_SH3"/>
    <property type="match status" value="1"/>
</dbReference>
<evidence type="ECO:0000256" key="13">
    <source>
        <dbReference type="PIRNR" id="PIRNR000977"/>
    </source>
</evidence>
<dbReference type="InterPro" id="IPR013620">
    <property type="entry name" value="Exonuc_1_SH3"/>
</dbReference>
<evidence type="ECO:0000256" key="12">
    <source>
        <dbReference type="ARBA" id="ARBA00046792"/>
    </source>
</evidence>
<comment type="subunit">
    <text evidence="12">Monomer. Interacts with ssb (via C-terminus); this interaction stimulates the exonuclease activity by recruiting the enzyme to its substrate.</text>
</comment>
<dbReference type="Gene3D" id="1.20.1280.70">
    <property type="entry name" value="Exonuclease ExoI, domain 3"/>
    <property type="match status" value="1"/>
</dbReference>
<dbReference type="OrthoDB" id="9763470at2"/>
<dbReference type="EMBL" id="SMDR01000001">
    <property type="protein sequence ID" value="TNJ34486.1"/>
    <property type="molecule type" value="Genomic_DNA"/>
</dbReference>
<dbReference type="InterPro" id="IPR013520">
    <property type="entry name" value="Ribonucl_H"/>
</dbReference>
<keyword evidence="5 15" id="KW-0479">Metal-binding</keyword>
<dbReference type="NCBIfam" id="NF008746">
    <property type="entry name" value="PRK11779.1"/>
    <property type="match status" value="1"/>
</dbReference>
<reference evidence="18 19" key="1">
    <citation type="submission" date="2019-03" db="EMBL/GenBank/DDBJ databases">
        <title>Arenimonas daejeonensis sp. nov., isolated from compost.</title>
        <authorList>
            <person name="Jeon C.O."/>
        </authorList>
    </citation>
    <scope>NUCLEOTIDE SEQUENCE [LARGE SCALE GENOMIC DNA]</scope>
    <source>
        <strain evidence="18 19">R29</strain>
    </source>
</reference>
<comment type="caution">
    <text evidence="18">The sequence shown here is derived from an EMBL/GenBank/DDBJ whole genome shotgun (WGS) entry which is preliminary data.</text>
</comment>
<dbReference type="Pfam" id="PF00929">
    <property type="entry name" value="RNase_T"/>
    <property type="match status" value="1"/>
</dbReference>
<feature type="binding site" evidence="14">
    <location>
        <position position="12"/>
    </location>
    <ligand>
        <name>substrate</name>
    </ligand>
</feature>
<dbReference type="Pfam" id="PF26016">
    <property type="entry name" value="ExoI_C"/>
    <property type="match status" value="1"/>
</dbReference>
<dbReference type="FunFam" id="3.30.420.10:FF:000033">
    <property type="entry name" value="Exodeoxyribonuclease I"/>
    <property type="match status" value="1"/>
</dbReference>
<dbReference type="GO" id="GO:0006281">
    <property type="term" value="P:DNA repair"/>
    <property type="evidence" value="ECO:0007669"/>
    <property type="project" value="UniProtKB-KW"/>
</dbReference>
<keyword evidence="8 13" id="KW-0269">Exonuclease</keyword>
<evidence type="ECO:0000256" key="7">
    <source>
        <dbReference type="ARBA" id="ARBA00022801"/>
    </source>
</evidence>
<comment type="catalytic activity">
    <reaction evidence="1 13">
        <text>Exonucleolytic cleavage in the 3'- to 5'-direction to yield nucleoside 5'-phosphates.</text>
        <dbReference type="EC" id="3.1.11.1"/>
    </reaction>
</comment>
<name>A0A5C4RTH8_9GAMM</name>
<dbReference type="PROSITE" id="PS51784">
    <property type="entry name" value="EXOI_SH3"/>
    <property type="match status" value="1"/>
</dbReference>
<evidence type="ECO:0000256" key="8">
    <source>
        <dbReference type="ARBA" id="ARBA00022839"/>
    </source>
</evidence>
<organism evidence="18 19">
    <name type="scientific">Arenimonas terrae</name>
    <dbReference type="NCBI Taxonomy" id="2546226"/>
    <lineage>
        <taxon>Bacteria</taxon>
        <taxon>Pseudomonadati</taxon>
        <taxon>Pseudomonadota</taxon>
        <taxon>Gammaproteobacteria</taxon>
        <taxon>Lysobacterales</taxon>
        <taxon>Lysobacteraceae</taxon>
        <taxon>Arenimonas</taxon>
    </lineage>
</organism>
<dbReference type="InterPro" id="IPR058561">
    <property type="entry name" value="Exonuc_1_C"/>
</dbReference>
<evidence type="ECO:0000259" key="17">
    <source>
        <dbReference type="PROSITE" id="PS51785"/>
    </source>
</evidence>
<protein>
    <recommendedName>
        <fullName evidence="3 13">Exodeoxyribonuclease I</fullName>
        <ecNumber evidence="2 13">3.1.11.1</ecNumber>
    </recommendedName>
</protein>
<evidence type="ECO:0000256" key="6">
    <source>
        <dbReference type="ARBA" id="ARBA00022763"/>
    </source>
</evidence>
<evidence type="ECO:0000256" key="11">
    <source>
        <dbReference type="ARBA" id="ARBA00023204"/>
    </source>
</evidence>
<evidence type="ECO:0000256" key="15">
    <source>
        <dbReference type="PIRSR" id="PIRSR000977-2"/>
    </source>
</evidence>
<evidence type="ECO:0000256" key="1">
    <source>
        <dbReference type="ARBA" id="ARBA00000563"/>
    </source>
</evidence>
<dbReference type="PIRSF" id="PIRSF000977">
    <property type="entry name" value="Exodeoxyribonuclease_I"/>
    <property type="match status" value="1"/>
</dbReference>
<feature type="domain" description="ExoI C-terminal" evidence="17">
    <location>
        <begin position="354"/>
        <end position="475"/>
    </location>
</feature>
<dbReference type="GO" id="GO:0003677">
    <property type="term" value="F:DNA binding"/>
    <property type="evidence" value="ECO:0007669"/>
    <property type="project" value="UniProtKB-KW"/>
</dbReference>
<accession>A0A5C4RTH8</accession>
<dbReference type="AlphaFoldDB" id="A0A5C4RTH8"/>
<dbReference type="InterPro" id="IPR023607">
    <property type="entry name" value="Exodeoxyribonuclease_I"/>
</dbReference>
<dbReference type="InterPro" id="IPR036397">
    <property type="entry name" value="RNaseH_sf"/>
</dbReference>
<evidence type="ECO:0000256" key="5">
    <source>
        <dbReference type="ARBA" id="ARBA00022723"/>
    </source>
</evidence>
<evidence type="ECO:0000256" key="10">
    <source>
        <dbReference type="ARBA" id="ARBA00023125"/>
    </source>
</evidence>
<proteinExistence type="predicted"/>
<evidence type="ECO:0000256" key="3">
    <source>
        <dbReference type="ARBA" id="ARBA00019900"/>
    </source>
</evidence>
<evidence type="ECO:0000256" key="4">
    <source>
        <dbReference type="ARBA" id="ARBA00022722"/>
    </source>
</evidence>
<feature type="binding site" evidence="15">
    <location>
        <position position="181"/>
    </location>
    <ligand>
        <name>Mg(2+)</name>
        <dbReference type="ChEBI" id="CHEBI:18420"/>
        <label>2</label>
    </ligand>
</feature>
<evidence type="ECO:0000256" key="14">
    <source>
        <dbReference type="PIRSR" id="PIRSR000977-1"/>
    </source>
</evidence>
<feature type="binding site" evidence="15">
    <location>
        <position position="10"/>
    </location>
    <ligand>
        <name>Mg(2+)</name>
        <dbReference type="ChEBI" id="CHEBI:18420"/>
        <label>1</label>
    </ligand>
</feature>
<evidence type="ECO:0000256" key="9">
    <source>
        <dbReference type="ARBA" id="ARBA00022842"/>
    </source>
</evidence>
<keyword evidence="4 13" id="KW-0540">Nuclease</keyword>
<dbReference type="EC" id="3.1.11.1" evidence="2 13"/>
<evidence type="ECO:0000313" key="19">
    <source>
        <dbReference type="Proteomes" id="UP000305760"/>
    </source>
</evidence>
<dbReference type="Proteomes" id="UP000305760">
    <property type="component" value="Unassembled WGS sequence"/>
</dbReference>
<dbReference type="Gene3D" id="1.10.287.1240">
    <property type="match status" value="1"/>
</dbReference>
<feature type="binding site" evidence="14">
    <location>
        <position position="160"/>
    </location>
    <ligand>
        <name>substrate</name>
    </ligand>
</feature>
<evidence type="ECO:0000313" key="18">
    <source>
        <dbReference type="EMBL" id="TNJ34486.1"/>
    </source>
</evidence>